<evidence type="ECO:0000256" key="6">
    <source>
        <dbReference type="SAM" id="Phobius"/>
    </source>
</evidence>
<dbReference type="PANTHER" id="PTHR30294:SF47">
    <property type="entry name" value="INNER MEMBRANE TRANSPORT PERMEASE YHHJ"/>
    <property type="match status" value="1"/>
</dbReference>
<keyword evidence="2" id="KW-1003">Cell membrane</keyword>
<organism evidence="8 9">
    <name type="scientific">Microbulbifer aestuariivivens</name>
    <dbReference type="NCBI Taxonomy" id="1908308"/>
    <lineage>
        <taxon>Bacteria</taxon>
        <taxon>Pseudomonadati</taxon>
        <taxon>Pseudomonadota</taxon>
        <taxon>Gammaproteobacteria</taxon>
        <taxon>Cellvibrionales</taxon>
        <taxon>Microbulbiferaceae</taxon>
        <taxon>Microbulbifer</taxon>
    </lineage>
</organism>
<keyword evidence="4 6" id="KW-1133">Transmembrane helix</keyword>
<dbReference type="Pfam" id="PF12698">
    <property type="entry name" value="ABC2_membrane_3"/>
    <property type="match status" value="1"/>
</dbReference>
<sequence>MTRLADSLRHELQRWRTDPGLRTLMLWLPLLACALVLGIFQQRTVSALPIAVVDLDQSALSRRLSAQIEAAPAVRIAQYVTTTAATRESMVRGEIYAVVEFPRHFQRDIIRGQQPKIGLLLNAQALAAAGAISSPITAVVLQAAGETSVNLRVQTGMPLPLAAAMAQPIRIEAHPLFNPGLDYAAYLGIALIAACLHCFAFVHGARTIAGESREWFGESRWRGLFGKLLALTSWWAVWGSVLLFSCFAWLDLPPVSAPGWLVAGWAVMVIAYVCLGAFFAFLLPSHIAYSCISALAGPALAFSGVTFPQGAMPLWPRLYGESLPVTSFLHLQTKLVTEQVEVVYAQPQLLQLAVMAIFALCLVCATYAWFLTRQRKGSP</sequence>
<evidence type="ECO:0000256" key="3">
    <source>
        <dbReference type="ARBA" id="ARBA00022692"/>
    </source>
</evidence>
<dbReference type="PANTHER" id="PTHR30294">
    <property type="entry name" value="MEMBRANE COMPONENT OF ABC TRANSPORTER YHHJ-RELATED"/>
    <property type="match status" value="1"/>
</dbReference>
<feature type="transmembrane region" description="Helical" evidence="6">
    <location>
        <begin position="224"/>
        <end position="250"/>
    </location>
</feature>
<feature type="transmembrane region" description="Helical" evidence="6">
    <location>
        <begin position="20"/>
        <end position="40"/>
    </location>
</feature>
<gene>
    <name evidence="8" type="ORF">Maes01_02630</name>
</gene>
<dbReference type="RefSeq" id="WP_345552188.1">
    <property type="nucleotide sequence ID" value="NZ_BAABRT010000025.1"/>
</dbReference>
<dbReference type="Gene3D" id="3.40.1710.10">
    <property type="entry name" value="abc type-2 transporter like domain"/>
    <property type="match status" value="1"/>
</dbReference>
<proteinExistence type="predicted"/>
<evidence type="ECO:0000259" key="7">
    <source>
        <dbReference type="Pfam" id="PF12698"/>
    </source>
</evidence>
<keyword evidence="9" id="KW-1185">Reference proteome</keyword>
<name>A0ABP9WU73_9GAMM</name>
<feature type="transmembrane region" description="Helical" evidence="6">
    <location>
        <begin position="117"/>
        <end position="141"/>
    </location>
</feature>
<feature type="transmembrane region" description="Helical" evidence="6">
    <location>
        <begin position="262"/>
        <end position="282"/>
    </location>
</feature>
<evidence type="ECO:0000256" key="4">
    <source>
        <dbReference type="ARBA" id="ARBA00022989"/>
    </source>
</evidence>
<dbReference type="Proteomes" id="UP001408594">
    <property type="component" value="Unassembled WGS sequence"/>
</dbReference>
<keyword evidence="3 6" id="KW-0812">Transmembrane</keyword>
<evidence type="ECO:0000256" key="1">
    <source>
        <dbReference type="ARBA" id="ARBA00004651"/>
    </source>
</evidence>
<feature type="domain" description="ABC-2 type transporter transmembrane" evidence="7">
    <location>
        <begin position="24"/>
        <end position="364"/>
    </location>
</feature>
<dbReference type="InterPro" id="IPR051449">
    <property type="entry name" value="ABC-2_transporter_component"/>
</dbReference>
<comment type="subcellular location">
    <subcellularLocation>
        <location evidence="1">Cell membrane</location>
        <topology evidence="1">Multi-pass membrane protein</topology>
    </subcellularLocation>
</comment>
<feature type="transmembrane region" description="Helical" evidence="6">
    <location>
        <begin position="287"/>
        <end position="307"/>
    </location>
</feature>
<protein>
    <recommendedName>
        <fullName evidence="7">ABC-2 type transporter transmembrane domain-containing protein</fullName>
    </recommendedName>
</protein>
<dbReference type="EMBL" id="BAABRT010000025">
    <property type="protein sequence ID" value="GAA5526041.1"/>
    <property type="molecule type" value="Genomic_DNA"/>
</dbReference>
<dbReference type="InterPro" id="IPR013525">
    <property type="entry name" value="ABC2_TM"/>
</dbReference>
<feature type="transmembrane region" description="Helical" evidence="6">
    <location>
        <begin position="349"/>
        <end position="370"/>
    </location>
</feature>
<evidence type="ECO:0000256" key="5">
    <source>
        <dbReference type="ARBA" id="ARBA00023136"/>
    </source>
</evidence>
<accession>A0ABP9WU73</accession>
<evidence type="ECO:0000256" key="2">
    <source>
        <dbReference type="ARBA" id="ARBA00022475"/>
    </source>
</evidence>
<feature type="transmembrane region" description="Helical" evidence="6">
    <location>
        <begin position="183"/>
        <end position="203"/>
    </location>
</feature>
<comment type="caution">
    <text evidence="8">The sequence shown here is derived from an EMBL/GenBank/DDBJ whole genome shotgun (WGS) entry which is preliminary data.</text>
</comment>
<keyword evidence="5 6" id="KW-0472">Membrane</keyword>
<evidence type="ECO:0000313" key="8">
    <source>
        <dbReference type="EMBL" id="GAA5526041.1"/>
    </source>
</evidence>
<reference evidence="8 9" key="1">
    <citation type="submission" date="2024-02" db="EMBL/GenBank/DDBJ databases">
        <title>Microbulbifer aestuariivivens NBRC 112533.</title>
        <authorList>
            <person name="Ichikawa N."/>
            <person name="Katano-Makiyama Y."/>
            <person name="Hidaka K."/>
        </authorList>
    </citation>
    <scope>NUCLEOTIDE SEQUENCE [LARGE SCALE GENOMIC DNA]</scope>
    <source>
        <strain evidence="8 9">NBRC 112533</strain>
    </source>
</reference>
<evidence type="ECO:0000313" key="9">
    <source>
        <dbReference type="Proteomes" id="UP001408594"/>
    </source>
</evidence>